<dbReference type="EMBL" id="OW152829">
    <property type="protein sequence ID" value="CAH2047360.1"/>
    <property type="molecule type" value="Genomic_DNA"/>
</dbReference>
<reference evidence="1" key="1">
    <citation type="submission" date="2022-03" db="EMBL/GenBank/DDBJ databases">
        <authorList>
            <person name="Martin H S."/>
        </authorList>
    </citation>
    <scope>NUCLEOTIDE SEQUENCE</scope>
</reference>
<keyword evidence="2" id="KW-1185">Reference proteome</keyword>
<accession>A0ABN8I6B1</accession>
<name>A0ABN8I6B1_9NEOP</name>
<sequence length="76" mass="8268">MYRPAGQTISPDEWLRPRRSTDPVCRRQWAMLCPSIIAARIANVTNAACLRGAATKPGFDAVGPGFDSHTGQDKVL</sequence>
<protein>
    <submittedName>
        <fullName evidence="1">Uncharacterized protein</fullName>
    </submittedName>
</protein>
<feature type="non-terminal residue" evidence="1">
    <location>
        <position position="76"/>
    </location>
</feature>
<gene>
    <name evidence="1" type="ORF">IPOD504_LOCUS5740</name>
</gene>
<proteinExistence type="predicted"/>
<evidence type="ECO:0000313" key="1">
    <source>
        <dbReference type="EMBL" id="CAH2047360.1"/>
    </source>
</evidence>
<evidence type="ECO:0000313" key="2">
    <source>
        <dbReference type="Proteomes" id="UP000837857"/>
    </source>
</evidence>
<organism evidence="1 2">
    <name type="scientific">Iphiclides podalirius</name>
    <name type="common">scarce swallowtail</name>
    <dbReference type="NCBI Taxonomy" id="110791"/>
    <lineage>
        <taxon>Eukaryota</taxon>
        <taxon>Metazoa</taxon>
        <taxon>Ecdysozoa</taxon>
        <taxon>Arthropoda</taxon>
        <taxon>Hexapoda</taxon>
        <taxon>Insecta</taxon>
        <taxon>Pterygota</taxon>
        <taxon>Neoptera</taxon>
        <taxon>Endopterygota</taxon>
        <taxon>Lepidoptera</taxon>
        <taxon>Glossata</taxon>
        <taxon>Ditrysia</taxon>
        <taxon>Papilionoidea</taxon>
        <taxon>Papilionidae</taxon>
        <taxon>Papilioninae</taxon>
        <taxon>Iphiclides</taxon>
    </lineage>
</organism>
<dbReference type="Proteomes" id="UP000837857">
    <property type="component" value="Chromosome 17"/>
</dbReference>